<dbReference type="InterPro" id="IPR011761">
    <property type="entry name" value="ATP-grasp"/>
</dbReference>
<dbReference type="Gene3D" id="3.40.50.20">
    <property type="match status" value="1"/>
</dbReference>
<evidence type="ECO:0000256" key="1">
    <source>
        <dbReference type="ARBA" id="ARBA00022598"/>
    </source>
</evidence>
<proteinExistence type="predicted"/>
<dbReference type="GO" id="GO:0005524">
    <property type="term" value="F:ATP binding"/>
    <property type="evidence" value="ECO:0007669"/>
    <property type="project" value="UniProtKB-UniRule"/>
</dbReference>
<reference evidence="6 7" key="1">
    <citation type="submission" date="2017-01" db="EMBL/GenBank/DDBJ databases">
        <authorList>
            <person name="Mah S.A."/>
            <person name="Swanson W.J."/>
            <person name="Moy G.W."/>
            <person name="Vacquier V.D."/>
        </authorList>
    </citation>
    <scope>NUCLEOTIDE SEQUENCE [LARGE SCALE GENOMIC DNA]</scope>
    <source>
        <strain evidence="6 7">ASpG1</strain>
    </source>
</reference>
<dbReference type="Gene3D" id="3.30.1490.20">
    <property type="entry name" value="ATP-grasp fold, A domain"/>
    <property type="match status" value="1"/>
</dbReference>
<dbReference type="PANTHER" id="PTHR43585:SF2">
    <property type="entry name" value="ATP-GRASP ENZYME FSQD"/>
    <property type="match status" value="1"/>
</dbReference>
<dbReference type="Gene3D" id="3.30.470.20">
    <property type="entry name" value="ATP-grasp fold, B domain"/>
    <property type="match status" value="1"/>
</dbReference>
<dbReference type="Pfam" id="PF18603">
    <property type="entry name" value="LAL_C2"/>
    <property type="match status" value="1"/>
</dbReference>
<organism evidence="6 7">
    <name type="scientific">Alkalispirochaeta americana</name>
    <dbReference type="NCBI Taxonomy" id="159291"/>
    <lineage>
        <taxon>Bacteria</taxon>
        <taxon>Pseudomonadati</taxon>
        <taxon>Spirochaetota</taxon>
        <taxon>Spirochaetia</taxon>
        <taxon>Spirochaetales</taxon>
        <taxon>Spirochaetaceae</taxon>
        <taxon>Alkalispirochaeta</taxon>
    </lineage>
</organism>
<dbReference type="Pfam" id="PF13535">
    <property type="entry name" value="ATP-grasp_4"/>
    <property type="match status" value="1"/>
</dbReference>
<evidence type="ECO:0000259" key="5">
    <source>
        <dbReference type="PROSITE" id="PS50975"/>
    </source>
</evidence>
<keyword evidence="3 4" id="KW-0067">ATP-binding</keyword>
<evidence type="ECO:0000256" key="4">
    <source>
        <dbReference type="PROSITE-ProRule" id="PRU00409"/>
    </source>
</evidence>
<dbReference type="SMART" id="SM01209">
    <property type="entry name" value="GARS_A"/>
    <property type="match status" value="1"/>
</dbReference>
<name>A0A1N6PAR9_9SPIO</name>
<evidence type="ECO:0000256" key="2">
    <source>
        <dbReference type="ARBA" id="ARBA00022741"/>
    </source>
</evidence>
<protein>
    <submittedName>
        <fullName evidence="6">Biotin carboxylase</fullName>
    </submittedName>
</protein>
<dbReference type="EMBL" id="FTMS01000002">
    <property type="protein sequence ID" value="SIQ01455.1"/>
    <property type="molecule type" value="Genomic_DNA"/>
</dbReference>
<dbReference type="AlphaFoldDB" id="A0A1N6PAR9"/>
<dbReference type="GO" id="GO:0016874">
    <property type="term" value="F:ligase activity"/>
    <property type="evidence" value="ECO:0007669"/>
    <property type="project" value="UniProtKB-KW"/>
</dbReference>
<dbReference type="InterPro" id="IPR040570">
    <property type="entry name" value="LAL_C2"/>
</dbReference>
<dbReference type="GO" id="GO:0046872">
    <property type="term" value="F:metal ion binding"/>
    <property type="evidence" value="ECO:0007669"/>
    <property type="project" value="InterPro"/>
</dbReference>
<evidence type="ECO:0000313" key="7">
    <source>
        <dbReference type="Proteomes" id="UP000186400"/>
    </source>
</evidence>
<dbReference type="PROSITE" id="PS50975">
    <property type="entry name" value="ATP_GRASP"/>
    <property type="match status" value="1"/>
</dbReference>
<dbReference type="SUPFAM" id="SSF56059">
    <property type="entry name" value="Glutathione synthetase ATP-binding domain-like"/>
    <property type="match status" value="1"/>
</dbReference>
<evidence type="ECO:0000256" key="3">
    <source>
        <dbReference type="ARBA" id="ARBA00022840"/>
    </source>
</evidence>
<feature type="domain" description="ATP-grasp" evidence="5">
    <location>
        <begin position="96"/>
        <end position="293"/>
    </location>
</feature>
<accession>A0A1N6PAR9</accession>
<dbReference type="Proteomes" id="UP000186400">
    <property type="component" value="Unassembled WGS sequence"/>
</dbReference>
<dbReference type="PANTHER" id="PTHR43585">
    <property type="entry name" value="FUMIPYRROLE BIOSYNTHESIS PROTEIN C"/>
    <property type="match status" value="1"/>
</dbReference>
<gene>
    <name evidence="6" type="ORF">SAMN05920897_102215</name>
</gene>
<dbReference type="InterPro" id="IPR013815">
    <property type="entry name" value="ATP_grasp_subdomain_1"/>
</dbReference>
<keyword evidence="1" id="KW-0436">Ligase</keyword>
<dbReference type="STRING" id="159291.SAMN05920897_102215"/>
<sequence>MQLPAIAAARRLGCIVHVADGNSSCPGASRADRFHHIDLRDQENLVACAKTISGLQGVFTAGTDFSTSVAAVAEAMGLPGISPQVSEQATDKGRMRRVLADAGIPVPRFFTIGSSGECPSRGESLDFPVVVKPVDNMGARGVIRVESPSGLDQAVSRARGLSRRGTVIVEEFIQGQEYSLDAIVVDGAVHITGIAERHIFFPPFFVELGHTIPAKMTPREEHVLSETFREAIAALGITRGAAKGDIFLDTRGDAPRAVVGEVAARLSGGYMSGWTYPLATGVPLSEIGLRVALGESPGEKLFTPSISQVVAERALISCPGQVVSLTPPDPANLPPGVEELFLCSSPGERVAPPSNNVEKVANAIARGCDAREAEERALTALDHIDLHLAPGDEETEAFLFTPFGAGAFQRYRLKNLQAEEVSLQDIPLSWYSGDGRALCRAVAAGEPLPVIPLPENLRWERCYPVREACMVLADCLKRGLVTFEGHRGESRNGEGLAKTGGAGRLFWSAFSAAGRQGVVYLLDCLRSGRIPREFSS</sequence>
<dbReference type="InterPro" id="IPR052032">
    <property type="entry name" value="ATP-dep_AA_Ligase"/>
</dbReference>
<keyword evidence="7" id="KW-1185">Reference proteome</keyword>
<keyword evidence="2 4" id="KW-0547">Nucleotide-binding</keyword>
<evidence type="ECO:0000313" key="6">
    <source>
        <dbReference type="EMBL" id="SIQ01455.1"/>
    </source>
</evidence>